<dbReference type="EMBL" id="JAVDYB010000001">
    <property type="protein sequence ID" value="MDR7276826.1"/>
    <property type="molecule type" value="Genomic_DNA"/>
</dbReference>
<dbReference type="AlphaFoldDB" id="A0AAE3YQK5"/>
<organism evidence="3 4">
    <name type="scientific">Catenuloplanes atrovinosus</name>
    <dbReference type="NCBI Taxonomy" id="137266"/>
    <lineage>
        <taxon>Bacteria</taxon>
        <taxon>Bacillati</taxon>
        <taxon>Actinomycetota</taxon>
        <taxon>Actinomycetes</taxon>
        <taxon>Micromonosporales</taxon>
        <taxon>Micromonosporaceae</taxon>
        <taxon>Catenuloplanes</taxon>
    </lineage>
</organism>
<feature type="transmembrane region" description="Helical" evidence="1">
    <location>
        <begin position="12"/>
        <end position="36"/>
    </location>
</feature>
<keyword evidence="1" id="KW-0812">Transmembrane</keyword>
<evidence type="ECO:0000313" key="3">
    <source>
        <dbReference type="EMBL" id="MDR7276826.1"/>
    </source>
</evidence>
<proteinExistence type="predicted"/>
<evidence type="ECO:0000256" key="1">
    <source>
        <dbReference type="SAM" id="Phobius"/>
    </source>
</evidence>
<dbReference type="RefSeq" id="WP_310369040.1">
    <property type="nucleotide sequence ID" value="NZ_JAVDYB010000001.1"/>
</dbReference>
<sequence length="156" mass="16276">MQTRVRALGHPVHPMVIVFPLGLLVTGTIFDLVHLITGNDVFGQVGFWNIGAGLIGAVIASATGWLDWTAIPPGTRAKRIGLLHGAINGLVLVLFLISWLLRLDGTTHEPGVLAFVLEVIALAAGSGAAWLGGELVDRLGIGVHEDAHPDAASSLS</sequence>
<keyword evidence="4" id="KW-1185">Reference proteome</keyword>
<keyword evidence="1" id="KW-0472">Membrane</keyword>
<feature type="transmembrane region" description="Helical" evidence="1">
    <location>
        <begin position="112"/>
        <end position="131"/>
    </location>
</feature>
<evidence type="ECO:0000259" key="2">
    <source>
        <dbReference type="Pfam" id="PF09990"/>
    </source>
</evidence>
<dbReference type="Proteomes" id="UP001183643">
    <property type="component" value="Unassembled WGS sequence"/>
</dbReference>
<comment type="caution">
    <text evidence="3">The sequence shown here is derived from an EMBL/GenBank/DDBJ whole genome shotgun (WGS) entry which is preliminary data.</text>
</comment>
<name>A0AAE3YQK5_9ACTN</name>
<feature type="transmembrane region" description="Helical" evidence="1">
    <location>
        <begin position="80"/>
        <end position="100"/>
    </location>
</feature>
<dbReference type="Pfam" id="PF09990">
    <property type="entry name" value="DUF2231"/>
    <property type="match status" value="1"/>
</dbReference>
<keyword evidence="1" id="KW-1133">Transmembrane helix</keyword>
<accession>A0AAE3YQK5</accession>
<gene>
    <name evidence="3" type="ORF">J2S41_003604</name>
</gene>
<dbReference type="InterPro" id="IPR019251">
    <property type="entry name" value="DUF2231_TM"/>
</dbReference>
<protein>
    <submittedName>
        <fullName evidence="3">Membrane protein</fullName>
    </submittedName>
</protein>
<feature type="domain" description="DUF2231" evidence="2">
    <location>
        <begin position="9"/>
        <end position="144"/>
    </location>
</feature>
<feature type="transmembrane region" description="Helical" evidence="1">
    <location>
        <begin position="48"/>
        <end position="68"/>
    </location>
</feature>
<evidence type="ECO:0000313" key="4">
    <source>
        <dbReference type="Proteomes" id="UP001183643"/>
    </source>
</evidence>
<reference evidence="3" key="1">
    <citation type="submission" date="2023-07" db="EMBL/GenBank/DDBJ databases">
        <title>Sequencing the genomes of 1000 actinobacteria strains.</title>
        <authorList>
            <person name="Klenk H.-P."/>
        </authorList>
    </citation>
    <scope>NUCLEOTIDE SEQUENCE</scope>
    <source>
        <strain evidence="3">DSM 44707</strain>
    </source>
</reference>